<evidence type="ECO:0000259" key="5">
    <source>
        <dbReference type="Pfam" id="PF07992"/>
    </source>
</evidence>
<feature type="domain" description="FAD/NAD(P)-binding" evidence="5">
    <location>
        <begin position="2"/>
        <end position="312"/>
    </location>
</feature>
<comment type="caution">
    <text evidence="6">The sequence shown here is derived from an EMBL/GenBank/DDBJ whole genome shotgun (WGS) entry which is preliminary data.</text>
</comment>
<evidence type="ECO:0000259" key="4">
    <source>
        <dbReference type="Pfam" id="PF02852"/>
    </source>
</evidence>
<dbReference type="PANTHER" id="PTHR43014">
    <property type="entry name" value="MERCURIC REDUCTASE"/>
    <property type="match status" value="1"/>
</dbReference>
<comment type="cofactor">
    <cofactor evidence="1">
        <name>FAD</name>
        <dbReference type="ChEBI" id="CHEBI:57692"/>
    </cofactor>
</comment>
<evidence type="ECO:0008006" key="8">
    <source>
        <dbReference type="Google" id="ProtNLM"/>
    </source>
</evidence>
<dbReference type="InterPro" id="IPR004099">
    <property type="entry name" value="Pyr_nucl-diS_OxRdtase_dimer"/>
</dbReference>
<dbReference type="Gene3D" id="3.30.390.30">
    <property type="match status" value="1"/>
</dbReference>
<dbReference type="Gene3D" id="3.50.50.60">
    <property type="entry name" value="FAD/NAD(P)-binding domain"/>
    <property type="match status" value="2"/>
</dbReference>
<evidence type="ECO:0000256" key="2">
    <source>
        <dbReference type="ARBA" id="ARBA00022630"/>
    </source>
</evidence>
<dbReference type="PANTHER" id="PTHR43014:SF2">
    <property type="entry name" value="MERCURIC REDUCTASE"/>
    <property type="match status" value="1"/>
</dbReference>
<keyword evidence="7" id="KW-1185">Reference proteome</keyword>
<proteinExistence type="predicted"/>
<dbReference type="PATRIC" id="fig|429727.3.peg.2351"/>
<dbReference type="PRINTS" id="PR00945">
    <property type="entry name" value="HGRDTASE"/>
</dbReference>
<dbReference type="GO" id="GO:0003955">
    <property type="term" value="F:NAD(P)H dehydrogenase (quinone) activity"/>
    <property type="evidence" value="ECO:0007669"/>
    <property type="project" value="TreeGrafter"/>
</dbReference>
<feature type="domain" description="Pyridine nucleotide-disulphide oxidoreductase dimerisation" evidence="4">
    <location>
        <begin position="335"/>
        <end position="437"/>
    </location>
</feature>
<dbReference type="GO" id="GO:0050660">
    <property type="term" value="F:flavin adenine dinucleotide binding"/>
    <property type="evidence" value="ECO:0007669"/>
    <property type="project" value="TreeGrafter"/>
</dbReference>
<dbReference type="InterPro" id="IPR023753">
    <property type="entry name" value="FAD/NAD-binding_dom"/>
</dbReference>
<protein>
    <recommendedName>
        <fullName evidence="8">FAD/NAD(P)-binding domain-containing protein</fullName>
    </recommendedName>
</protein>
<dbReference type="Proteomes" id="UP000033649">
    <property type="component" value="Unassembled WGS sequence"/>
</dbReference>
<dbReference type="SUPFAM" id="SSF51905">
    <property type="entry name" value="FAD/NAD(P)-binding domain"/>
    <property type="match status" value="1"/>
</dbReference>
<dbReference type="InterPro" id="IPR036188">
    <property type="entry name" value="FAD/NAD-bd_sf"/>
</dbReference>
<dbReference type="Pfam" id="PF02852">
    <property type="entry name" value="Pyr_redox_dim"/>
    <property type="match status" value="1"/>
</dbReference>
<organism evidence="6 7">
    <name type="scientific">Devosia chinhatensis</name>
    <dbReference type="NCBI Taxonomy" id="429727"/>
    <lineage>
        <taxon>Bacteria</taxon>
        <taxon>Pseudomonadati</taxon>
        <taxon>Pseudomonadota</taxon>
        <taxon>Alphaproteobacteria</taxon>
        <taxon>Hyphomicrobiales</taxon>
        <taxon>Devosiaceae</taxon>
        <taxon>Devosia</taxon>
    </lineage>
</organism>
<evidence type="ECO:0000313" key="6">
    <source>
        <dbReference type="EMBL" id="KKB07380.1"/>
    </source>
</evidence>
<dbReference type="AlphaFoldDB" id="A0A0F5FFL0"/>
<name>A0A0F5FFL0_9HYPH</name>
<gene>
    <name evidence="6" type="ORF">VE26_11415</name>
</gene>
<evidence type="ECO:0000256" key="1">
    <source>
        <dbReference type="ARBA" id="ARBA00001974"/>
    </source>
</evidence>
<dbReference type="SUPFAM" id="SSF55424">
    <property type="entry name" value="FAD/NAD-linked reductases, dimerisation (C-terminal) domain"/>
    <property type="match status" value="1"/>
</dbReference>
<dbReference type="EMBL" id="JZEY01000061">
    <property type="protein sequence ID" value="KKB07380.1"/>
    <property type="molecule type" value="Genomic_DNA"/>
</dbReference>
<dbReference type="STRING" id="429727.VE26_11415"/>
<accession>A0A0F5FFL0</accession>
<keyword evidence="2" id="KW-0285">Flavoprotein</keyword>
<dbReference type="InterPro" id="IPR016156">
    <property type="entry name" value="FAD/NAD-linked_Rdtase_dimer_sf"/>
</dbReference>
<keyword evidence="3" id="KW-0274">FAD</keyword>
<dbReference type="Pfam" id="PF07992">
    <property type="entry name" value="Pyr_redox_2"/>
    <property type="match status" value="1"/>
</dbReference>
<sequence length="470" mass="49332">MCIIGAGALGIALAQHARRLGARVVLVDRGPPEAGDGPQHAMRMAALQASASRAHAVRQAVQFGMAGLDPKVSMKNVQERAAILADELAPLASAEHLAASGIEVVSGAARFADPQTLIVGDRQIRPRAVVIATGADCKVPPVPGLDQIDYFTPETILGNSRKLTHLLVVGGDSDALCLAQAFARLGSQVTLVPQGPILPEHDPEAVAILLSILRQEGVVVEEGANVSQFQPRTQGTGVVVEANNGAPHNLDVSHVLIANGRHVNLDTLSPQAARLRRGPDGHYAVGPHGETGNRRIRVVGAAAGVAPFHTALLHGRAVVELLLAGRTRQSLQFSPLVVMTDPPIAQIGRNLLPARAKARGQRLLRASMAENEQVRAQGAVPGLAKVALAPAGQVLSAAFIGSGASDLASVMAFAMERDIPLAALSRLTVVRPSLLASLVQLADEAADDETVPRWTQRFAHLARKLSFTRR</sequence>
<evidence type="ECO:0000313" key="7">
    <source>
        <dbReference type="Proteomes" id="UP000033649"/>
    </source>
</evidence>
<reference evidence="6 7" key="1">
    <citation type="submission" date="2015-03" db="EMBL/GenBank/DDBJ databases">
        <authorList>
            <person name="Hassan Y."/>
            <person name="Lepp D."/>
            <person name="Li X.-Z."/>
            <person name="Zhou T."/>
        </authorList>
    </citation>
    <scope>NUCLEOTIDE SEQUENCE [LARGE SCALE GENOMIC DNA]</scope>
    <source>
        <strain evidence="6 7">IPL18</strain>
    </source>
</reference>
<evidence type="ECO:0000256" key="3">
    <source>
        <dbReference type="ARBA" id="ARBA00022827"/>
    </source>
</evidence>